<accession>A0ABU2BIM0</accession>
<dbReference type="InterPro" id="IPR036237">
    <property type="entry name" value="Xyl_isomerase-like_sf"/>
</dbReference>
<dbReference type="GO" id="GO:0016853">
    <property type="term" value="F:isomerase activity"/>
    <property type="evidence" value="ECO:0007669"/>
    <property type="project" value="UniProtKB-KW"/>
</dbReference>
<organism evidence="3 4">
    <name type="scientific">Paeniglutamicibacter sulfureus</name>
    <dbReference type="NCBI Taxonomy" id="43666"/>
    <lineage>
        <taxon>Bacteria</taxon>
        <taxon>Bacillati</taxon>
        <taxon>Actinomycetota</taxon>
        <taxon>Actinomycetes</taxon>
        <taxon>Micrococcales</taxon>
        <taxon>Micrococcaceae</taxon>
        <taxon>Paeniglutamicibacter</taxon>
    </lineage>
</organism>
<keyword evidence="1" id="KW-0119">Carbohydrate metabolism</keyword>
<dbReference type="EMBL" id="JAVDYI010000001">
    <property type="protein sequence ID" value="MDR7357809.1"/>
    <property type="molecule type" value="Genomic_DNA"/>
</dbReference>
<dbReference type="Pfam" id="PF01261">
    <property type="entry name" value="AP_endonuc_2"/>
    <property type="match status" value="1"/>
</dbReference>
<keyword evidence="3" id="KW-0413">Isomerase</keyword>
<protein>
    <submittedName>
        <fullName evidence="3">Sugar phosphate isomerase/epimerase</fullName>
    </submittedName>
</protein>
<dbReference type="Proteomes" id="UP001183817">
    <property type="component" value="Unassembled WGS sequence"/>
</dbReference>
<sequence length="293" mass="31434">MSMQNDESMNPNPQLIATCWTSAGDAAPLGPTECSPLAISDRIAAIAETGWAGIGLVHDDLLAARDTIGYEELGRQIKAAGLGIVEVEFINGWWTTGAERKAADKVQAELFEAAILLGARHIKVGAGNADEPLPLELMTSAFSDLADQAAEAGIRLALEATPFSNLRTTAEAIQVVDKSNSASGGLMIDIWHTAKSGLSHEELWDMVPMDRVFAVEIDDGFHTTVGTLFEDTINNRAYCGKGDFDPATFVMLAIEGGYRGPWGVEIISREHRETPMREGLQRAFDTAIAAFAA</sequence>
<keyword evidence="4" id="KW-1185">Reference proteome</keyword>
<dbReference type="Gene3D" id="3.20.20.150">
    <property type="entry name" value="Divalent-metal-dependent TIM barrel enzymes"/>
    <property type="match status" value="1"/>
</dbReference>
<dbReference type="PANTHER" id="PTHR12110:SF48">
    <property type="entry name" value="BLL3656 PROTEIN"/>
    <property type="match status" value="1"/>
</dbReference>
<evidence type="ECO:0000256" key="1">
    <source>
        <dbReference type="ARBA" id="ARBA00023277"/>
    </source>
</evidence>
<name>A0ABU2BIM0_9MICC</name>
<evidence type="ECO:0000259" key="2">
    <source>
        <dbReference type="Pfam" id="PF01261"/>
    </source>
</evidence>
<reference evidence="3 4" key="1">
    <citation type="submission" date="2023-07" db="EMBL/GenBank/DDBJ databases">
        <title>Sequencing the genomes of 1000 actinobacteria strains.</title>
        <authorList>
            <person name="Klenk H.-P."/>
        </authorList>
    </citation>
    <scope>NUCLEOTIDE SEQUENCE [LARGE SCALE GENOMIC DNA]</scope>
    <source>
        <strain evidence="3 4">DSM 20167</strain>
    </source>
</reference>
<dbReference type="RefSeq" id="WP_310289448.1">
    <property type="nucleotide sequence ID" value="NZ_BAAAWO010000001.1"/>
</dbReference>
<dbReference type="SUPFAM" id="SSF51658">
    <property type="entry name" value="Xylose isomerase-like"/>
    <property type="match status" value="1"/>
</dbReference>
<feature type="domain" description="Xylose isomerase-like TIM barrel" evidence="2">
    <location>
        <begin position="43"/>
        <end position="281"/>
    </location>
</feature>
<evidence type="ECO:0000313" key="4">
    <source>
        <dbReference type="Proteomes" id="UP001183817"/>
    </source>
</evidence>
<proteinExistence type="predicted"/>
<dbReference type="InterPro" id="IPR013022">
    <property type="entry name" value="Xyl_isomerase-like_TIM-brl"/>
</dbReference>
<gene>
    <name evidence="3" type="ORF">J2S64_001500</name>
</gene>
<comment type="caution">
    <text evidence="3">The sequence shown here is derived from an EMBL/GenBank/DDBJ whole genome shotgun (WGS) entry which is preliminary data.</text>
</comment>
<dbReference type="InterPro" id="IPR050312">
    <property type="entry name" value="IolE/XylAMocC-like"/>
</dbReference>
<dbReference type="PANTHER" id="PTHR12110">
    <property type="entry name" value="HYDROXYPYRUVATE ISOMERASE"/>
    <property type="match status" value="1"/>
</dbReference>
<evidence type="ECO:0000313" key="3">
    <source>
        <dbReference type="EMBL" id="MDR7357809.1"/>
    </source>
</evidence>